<evidence type="ECO:0000313" key="1">
    <source>
        <dbReference type="Proteomes" id="UP000095282"/>
    </source>
</evidence>
<organism evidence="1 2">
    <name type="scientific">Caenorhabditis tropicalis</name>
    <dbReference type="NCBI Taxonomy" id="1561998"/>
    <lineage>
        <taxon>Eukaryota</taxon>
        <taxon>Metazoa</taxon>
        <taxon>Ecdysozoa</taxon>
        <taxon>Nematoda</taxon>
        <taxon>Chromadorea</taxon>
        <taxon>Rhabditida</taxon>
        <taxon>Rhabditina</taxon>
        <taxon>Rhabditomorpha</taxon>
        <taxon>Rhabditoidea</taxon>
        <taxon>Rhabditidae</taxon>
        <taxon>Peloderinae</taxon>
        <taxon>Caenorhabditis</taxon>
    </lineage>
</organism>
<accession>A0A1I7ULG0</accession>
<evidence type="ECO:0000313" key="2">
    <source>
        <dbReference type="WBParaSite" id="Csp11.Scaffold630.g17143.t1"/>
    </source>
</evidence>
<reference evidence="2" key="1">
    <citation type="submission" date="2016-11" db="UniProtKB">
        <authorList>
            <consortium name="WormBaseParasite"/>
        </authorList>
    </citation>
    <scope>IDENTIFICATION</scope>
</reference>
<dbReference type="Proteomes" id="UP000095282">
    <property type="component" value="Unplaced"/>
</dbReference>
<dbReference type="WBParaSite" id="Csp11.Scaffold630.g17143.t1">
    <property type="protein sequence ID" value="Csp11.Scaffold630.g17143.t1"/>
    <property type="gene ID" value="Csp11.Scaffold630.g17143"/>
</dbReference>
<keyword evidence="1" id="KW-1185">Reference proteome</keyword>
<dbReference type="AlphaFoldDB" id="A0A1I7ULG0"/>
<name>A0A1I7ULG0_9PELO</name>
<sequence length="111" mass="13267">MECWYYLQDQGVYWHEVYCKYSNTPNTEYSIASVTVTFALFTLARAEGKHFERIDYLEKSTAEYGSTKKPRKLRRRPIKQDEKSEEIFYEWTNGINVTNQSVSRTLISFKR</sequence>
<protein>
    <submittedName>
        <fullName evidence="2">Uncharacterized protein</fullName>
    </submittedName>
</protein>
<proteinExistence type="predicted"/>